<dbReference type="PRINTS" id="PR01217">
    <property type="entry name" value="PRICHEXTENSN"/>
</dbReference>
<evidence type="ECO:0000313" key="3">
    <source>
        <dbReference type="EMBL" id="KAL3739004.1"/>
    </source>
</evidence>
<dbReference type="SMART" id="SM00595">
    <property type="entry name" value="MADF"/>
    <property type="match status" value="1"/>
</dbReference>
<dbReference type="PANTHER" id="PTHR31307">
    <property type="entry name" value="TRIHELIX TRANSCRIPTION FACTOR ASIL2"/>
    <property type="match status" value="1"/>
</dbReference>
<protein>
    <recommendedName>
        <fullName evidence="2">Myb-like domain-containing protein</fullName>
    </recommendedName>
</protein>
<dbReference type="PROSITE" id="PS50090">
    <property type="entry name" value="MYB_LIKE"/>
    <property type="match status" value="1"/>
</dbReference>
<feature type="domain" description="Myb-like" evidence="2">
    <location>
        <begin position="255"/>
        <end position="315"/>
    </location>
</feature>
<accession>A0ABD3KL18</accession>
<reference evidence="3 4" key="1">
    <citation type="submission" date="2024-11" db="EMBL/GenBank/DDBJ databases">
        <title>Chromosome-level genome assembly of Eucalyptus globulus Labill. provides insights into its genome evolution.</title>
        <authorList>
            <person name="Li X."/>
        </authorList>
    </citation>
    <scope>NUCLEOTIDE SEQUENCE [LARGE SCALE GENOMIC DNA]</scope>
    <source>
        <strain evidence="3">CL2024</strain>
        <tissue evidence="3">Fresh tender leaves</tissue>
    </source>
</reference>
<feature type="region of interest" description="Disordered" evidence="1">
    <location>
        <begin position="1"/>
        <end position="24"/>
    </location>
</feature>
<feature type="region of interest" description="Disordered" evidence="1">
    <location>
        <begin position="132"/>
        <end position="238"/>
    </location>
</feature>
<comment type="caution">
    <text evidence="3">The sequence shown here is derived from an EMBL/GenBank/DDBJ whole genome shotgun (WGS) entry which is preliminary data.</text>
</comment>
<dbReference type="Proteomes" id="UP001634007">
    <property type="component" value="Unassembled WGS sequence"/>
</dbReference>
<name>A0ABD3KL18_EUCGL</name>
<organism evidence="3 4">
    <name type="scientific">Eucalyptus globulus</name>
    <name type="common">Tasmanian blue gum</name>
    <dbReference type="NCBI Taxonomy" id="34317"/>
    <lineage>
        <taxon>Eukaryota</taxon>
        <taxon>Viridiplantae</taxon>
        <taxon>Streptophyta</taxon>
        <taxon>Embryophyta</taxon>
        <taxon>Tracheophyta</taxon>
        <taxon>Spermatophyta</taxon>
        <taxon>Magnoliopsida</taxon>
        <taxon>eudicotyledons</taxon>
        <taxon>Gunneridae</taxon>
        <taxon>Pentapetalae</taxon>
        <taxon>rosids</taxon>
        <taxon>malvids</taxon>
        <taxon>Myrtales</taxon>
        <taxon>Myrtaceae</taxon>
        <taxon>Myrtoideae</taxon>
        <taxon>Eucalypteae</taxon>
        <taxon>Eucalyptus</taxon>
    </lineage>
</organism>
<dbReference type="InterPro" id="IPR044822">
    <property type="entry name" value="Myb_DNA-bind_4"/>
</dbReference>
<evidence type="ECO:0000313" key="4">
    <source>
        <dbReference type="Proteomes" id="UP001634007"/>
    </source>
</evidence>
<dbReference type="PANTHER" id="PTHR31307:SF49">
    <property type="entry name" value="ALCOHOL DEHYDROGENASE TRANSCRIPTION FACTOR MYB_SANT-LIKE FAMILY PROTEIN"/>
    <property type="match status" value="1"/>
</dbReference>
<feature type="compositionally biased region" description="Polar residues" evidence="1">
    <location>
        <begin position="348"/>
        <end position="357"/>
    </location>
</feature>
<sequence length="579" mass="62764">MHIFTEGGQEGGTPPPRPPPRLLPCPWRCTRPNPAHFSLAPPPPPPPPQRWPLLSLSLSLDLKISRTRLPTPTHPTPTPSPSPTPLLTLSSSALLHHHAFLFFSTTHLLLLLSPPPPLAILRRRLLLPSPPPAAAPPPPLRRPLASFDPQICSDLTPSPTPPPPPMATAADAAADSPPPDPVQPLGSPQPHEDSPEPLPPPGLPTPSPSPSPPPASSPPLPTSTAIPASPPMGQPTITLAQPAITNPRRLPPPCWSHDETVALIDAYRDKWYSLRRGNLKANHWQDVADAVSSSCPSASPAKTAVQCRHKMEKLRKRYRTELQRARSIPVSRFISSWVHFKRMDSMEKGSNSLNPASTLAKAEKADSDDDNFNDEEEDDESEFLGSAQFDHKFKNNGSSANSRNLHALYHNGIGTEHASGSKSAAGGFRIKIPTGVSIAQPGVNYRKFDKKFNMGPAATDANPNFSPNFGPNFGGSGGGSGAAGYGARVAREISGMGKRGREKDPLEEMVGAIKVLGDGFVRMEQMKMEMAREIESMRMEMEMKRTEMILESQQRIVEAFAKAVTERKKKAKRMPTPEA</sequence>
<feature type="compositionally biased region" description="Pro residues" evidence="1">
    <location>
        <begin position="132"/>
        <end position="141"/>
    </location>
</feature>
<dbReference type="InterPro" id="IPR044823">
    <property type="entry name" value="ASIL1/2-like"/>
</dbReference>
<dbReference type="Gene3D" id="1.10.10.60">
    <property type="entry name" value="Homeodomain-like"/>
    <property type="match status" value="1"/>
</dbReference>
<dbReference type="AlphaFoldDB" id="A0ABD3KL18"/>
<gene>
    <name evidence="3" type="ORF">ACJRO7_020405</name>
</gene>
<proteinExistence type="predicted"/>
<evidence type="ECO:0000256" key="1">
    <source>
        <dbReference type="SAM" id="MobiDB-lite"/>
    </source>
</evidence>
<feature type="compositionally biased region" description="Acidic residues" evidence="1">
    <location>
        <begin position="366"/>
        <end position="381"/>
    </location>
</feature>
<feature type="region of interest" description="Disordered" evidence="1">
    <location>
        <begin position="347"/>
        <end position="381"/>
    </location>
</feature>
<keyword evidence="4" id="KW-1185">Reference proteome</keyword>
<feature type="compositionally biased region" description="Pro residues" evidence="1">
    <location>
        <begin position="196"/>
        <end position="221"/>
    </location>
</feature>
<feature type="compositionally biased region" description="Pro residues" evidence="1">
    <location>
        <begin position="13"/>
        <end position="23"/>
    </location>
</feature>
<dbReference type="Pfam" id="PF13837">
    <property type="entry name" value="Myb_DNA-bind_4"/>
    <property type="match status" value="1"/>
</dbReference>
<evidence type="ECO:0000259" key="2">
    <source>
        <dbReference type="PROSITE" id="PS50090"/>
    </source>
</evidence>
<dbReference type="InterPro" id="IPR001005">
    <property type="entry name" value="SANT/Myb"/>
</dbReference>
<dbReference type="EMBL" id="JBJKBG010000005">
    <property type="protein sequence ID" value="KAL3739004.1"/>
    <property type="molecule type" value="Genomic_DNA"/>
</dbReference>
<dbReference type="FunFam" id="1.10.10.60:FF:000152">
    <property type="entry name" value="Trihelix transcription factor ASIL2"/>
    <property type="match status" value="1"/>
</dbReference>